<dbReference type="Gene3D" id="3.30.420.40">
    <property type="match status" value="2"/>
</dbReference>
<name>A0A437QJ60_9GAMM</name>
<sequence>MTKNYCGIDFGTSNCTAGWLNGDEPELALMDGDSRYLSSALYIQRRKADDNDQHHDSDEPYINESLHRLLAQDAKVFLGQAAHQHYSSDPLAGVFIRSPKSMLGSRLTPAQSQIYRQICTLLLKEIKHKAQQHQQIAEAATLDYAVLGRPVHFQGIDGALGDERAEAILRQAAADVGFREIQFAYEPVAAAMEFERSLDKEQLVLVVDIGGGTSDISLIRLGPKRMAQLDRSSDLLGHAGRRIGGVDMDIKLAIYSLMPLLGRGTQALTGRPLPNSLFSDAVNIIDIQAQENFYRPQTSAEIQQLMLQAKEPAKVARLGQLYQQHLSYYLVQAAEQAKISLADQTDTAVSLARVEPELSQLISSAQLDQAIYQELNGIQKLISQSMTDASSKPDCIFLTGGASAAKGIQALLQTMLPDIPLVHGDRFGSVGKGLCSIAARTFR</sequence>
<protein>
    <submittedName>
        <fullName evidence="4">Molecular chaperone</fullName>
    </submittedName>
</protein>
<keyword evidence="2" id="KW-0547">Nucleotide-binding</keyword>
<dbReference type="PANTHER" id="PTHR42749">
    <property type="entry name" value="CELL SHAPE-DETERMINING PROTEIN MREB"/>
    <property type="match status" value="1"/>
</dbReference>
<gene>
    <name evidence="4" type="ORF">EOE67_14920</name>
</gene>
<evidence type="ECO:0000256" key="3">
    <source>
        <dbReference type="ARBA" id="ARBA00022840"/>
    </source>
</evidence>
<dbReference type="Pfam" id="PF00012">
    <property type="entry name" value="HSP70"/>
    <property type="match status" value="1"/>
</dbReference>
<dbReference type="InterPro" id="IPR013126">
    <property type="entry name" value="Hsp_70_fam"/>
</dbReference>
<dbReference type="PANTHER" id="PTHR42749:SF1">
    <property type="entry name" value="CELL SHAPE-DETERMINING PROTEIN MREB"/>
    <property type="match status" value="1"/>
</dbReference>
<dbReference type="InterPro" id="IPR043129">
    <property type="entry name" value="ATPase_NBD"/>
</dbReference>
<evidence type="ECO:0000313" key="4">
    <source>
        <dbReference type="EMBL" id="RVU34534.1"/>
    </source>
</evidence>
<dbReference type="InterPro" id="IPR018181">
    <property type="entry name" value="Heat_shock_70_CS"/>
</dbReference>
<evidence type="ECO:0000256" key="2">
    <source>
        <dbReference type="ARBA" id="ARBA00022741"/>
    </source>
</evidence>
<dbReference type="AlphaFoldDB" id="A0A437QJ60"/>
<comment type="similarity">
    <text evidence="1">Belongs to the heat shock protein 70 family.</text>
</comment>
<evidence type="ECO:0000256" key="1">
    <source>
        <dbReference type="ARBA" id="ARBA00007381"/>
    </source>
</evidence>
<accession>A0A437QJ60</accession>
<dbReference type="Gene3D" id="3.90.640.10">
    <property type="entry name" value="Actin, Chain A, domain 4"/>
    <property type="match status" value="1"/>
</dbReference>
<dbReference type="NCBIfam" id="NF008673">
    <property type="entry name" value="PRK11678.1"/>
    <property type="match status" value="1"/>
</dbReference>
<dbReference type="OrthoDB" id="580874at2"/>
<reference evidence="4 5" key="1">
    <citation type="submission" date="2019-01" db="EMBL/GenBank/DDBJ databases">
        <authorList>
            <person name="Chen W.-M."/>
        </authorList>
    </citation>
    <scope>NUCLEOTIDE SEQUENCE [LARGE SCALE GENOMIC DNA]</scope>
    <source>
        <strain evidence="4 5">KYPC3</strain>
    </source>
</reference>
<dbReference type="EMBL" id="SACS01000017">
    <property type="protein sequence ID" value="RVU34534.1"/>
    <property type="molecule type" value="Genomic_DNA"/>
</dbReference>
<dbReference type="PROSITE" id="PS00329">
    <property type="entry name" value="HSP70_2"/>
    <property type="match status" value="1"/>
</dbReference>
<keyword evidence="5" id="KW-1185">Reference proteome</keyword>
<keyword evidence="3" id="KW-0067">ATP-binding</keyword>
<dbReference type="Proteomes" id="UP000283077">
    <property type="component" value="Unassembled WGS sequence"/>
</dbReference>
<dbReference type="SUPFAM" id="SSF53067">
    <property type="entry name" value="Actin-like ATPase domain"/>
    <property type="match status" value="2"/>
</dbReference>
<organism evidence="4 5">
    <name type="scientific">Rheinheimera riviphila</name>
    <dbReference type="NCBI Taxonomy" id="1834037"/>
    <lineage>
        <taxon>Bacteria</taxon>
        <taxon>Pseudomonadati</taxon>
        <taxon>Pseudomonadota</taxon>
        <taxon>Gammaproteobacteria</taxon>
        <taxon>Chromatiales</taxon>
        <taxon>Chromatiaceae</taxon>
        <taxon>Rheinheimera</taxon>
    </lineage>
</organism>
<dbReference type="RefSeq" id="WP_127700132.1">
    <property type="nucleotide sequence ID" value="NZ_SACS01000017.1"/>
</dbReference>
<dbReference type="GO" id="GO:0005524">
    <property type="term" value="F:ATP binding"/>
    <property type="evidence" value="ECO:0007669"/>
    <property type="project" value="UniProtKB-KW"/>
</dbReference>
<evidence type="ECO:0000313" key="5">
    <source>
        <dbReference type="Proteomes" id="UP000283077"/>
    </source>
</evidence>
<proteinExistence type="inferred from homology"/>
<dbReference type="GO" id="GO:0140662">
    <property type="term" value="F:ATP-dependent protein folding chaperone"/>
    <property type="evidence" value="ECO:0007669"/>
    <property type="project" value="InterPro"/>
</dbReference>
<comment type="caution">
    <text evidence="4">The sequence shown here is derived from an EMBL/GenBank/DDBJ whole genome shotgun (WGS) entry which is preliminary data.</text>
</comment>